<organism evidence="6 7">
    <name type="scientific">Granulicella mallensis</name>
    <dbReference type="NCBI Taxonomy" id="940614"/>
    <lineage>
        <taxon>Bacteria</taxon>
        <taxon>Pseudomonadati</taxon>
        <taxon>Acidobacteriota</taxon>
        <taxon>Terriglobia</taxon>
        <taxon>Terriglobales</taxon>
        <taxon>Acidobacteriaceae</taxon>
        <taxon>Granulicella</taxon>
    </lineage>
</organism>
<feature type="active site" description="Phosphothreonine intermediate" evidence="4">
    <location>
        <position position="116"/>
    </location>
</feature>
<evidence type="ECO:0000256" key="1">
    <source>
        <dbReference type="ARBA" id="ARBA00022553"/>
    </source>
</evidence>
<accession>A0A7W8E7S7</accession>
<dbReference type="CDD" id="cd16016">
    <property type="entry name" value="AP-SPAP"/>
    <property type="match status" value="1"/>
</dbReference>
<evidence type="ECO:0000256" key="4">
    <source>
        <dbReference type="PIRSR" id="PIRSR031924-50"/>
    </source>
</evidence>
<dbReference type="InterPro" id="IPR017850">
    <property type="entry name" value="Alkaline_phosphatase_core_sf"/>
</dbReference>
<feature type="binding site" evidence="5">
    <location>
        <position position="137"/>
    </location>
    <ligand>
        <name>substrate</name>
    </ligand>
</feature>
<dbReference type="Gene3D" id="3.40.720.10">
    <property type="entry name" value="Alkaline Phosphatase, subunit A"/>
    <property type="match status" value="1"/>
</dbReference>
<dbReference type="PIRSF" id="PIRSF031924">
    <property type="entry name" value="Pi-irrepressible_AP"/>
    <property type="match status" value="1"/>
</dbReference>
<dbReference type="SUPFAM" id="SSF53649">
    <property type="entry name" value="Alkaline phosphatase-like"/>
    <property type="match status" value="1"/>
</dbReference>
<dbReference type="RefSeq" id="WP_184253177.1">
    <property type="nucleotide sequence ID" value="NZ_JACHIO010000003.1"/>
</dbReference>
<evidence type="ECO:0000256" key="3">
    <source>
        <dbReference type="ARBA" id="ARBA00022729"/>
    </source>
</evidence>
<keyword evidence="1 4" id="KW-0597">Phosphoprotein</keyword>
<protein>
    <submittedName>
        <fullName evidence="6">Putative AlkP superfamily pyrophosphatase or phosphodiesterase</fullName>
    </submittedName>
</protein>
<keyword evidence="3" id="KW-0732">Signal</keyword>
<dbReference type="Pfam" id="PF01663">
    <property type="entry name" value="Phosphodiest"/>
    <property type="match status" value="1"/>
</dbReference>
<dbReference type="AlphaFoldDB" id="A0A7W8E7S7"/>
<evidence type="ECO:0000256" key="5">
    <source>
        <dbReference type="PIRSR" id="PIRSR031924-51"/>
    </source>
</evidence>
<dbReference type="InterPro" id="IPR026263">
    <property type="entry name" value="Alkaline_phosphatase_prok"/>
</dbReference>
<evidence type="ECO:0000313" key="7">
    <source>
        <dbReference type="Proteomes" id="UP000584867"/>
    </source>
</evidence>
<name>A0A7W8E7S7_9BACT</name>
<dbReference type="GO" id="GO:0046872">
    <property type="term" value="F:metal ion binding"/>
    <property type="evidence" value="ECO:0007669"/>
    <property type="project" value="UniProtKB-KW"/>
</dbReference>
<reference evidence="6 7" key="1">
    <citation type="submission" date="2020-08" db="EMBL/GenBank/DDBJ databases">
        <title>Genomic Encyclopedia of Type Strains, Phase IV (KMG-V): Genome sequencing to study the core and pangenomes of soil and plant-associated prokaryotes.</title>
        <authorList>
            <person name="Whitman W."/>
        </authorList>
    </citation>
    <scope>NUCLEOTIDE SEQUENCE [LARGE SCALE GENOMIC DNA]</scope>
    <source>
        <strain evidence="6 7">X5P3</strain>
    </source>
</reference>
<evidence type="ECO:0000256" key="2">
    <source>
        <dbReference type="ARBA" id="ARBA00022723"/>
    </source>
</evidence>
<comment type="caution">
    <text evidence="6">The sequence shown here is derived from an EMBL/GenBank/DDBJ whole genome shotgun (WGS) entry which is preliminary data.</text>
</comment>
<dbReference type="GO" id="GO:0004035">
    <property type="term" value="F:alkaline phosphatase activity"/>
    <property type="evidence" value="ECO:0007669"/>
    <property type="project" value="InterPro"/>
</dbReference>
<proteinExistence type="predicted"/>
<dbReference type="Proteomes" id="UP000584867">
    <property type="component" value="Unassembled WGS sequence"/>
</dbReference>
<dbReference type="InterPro" id="IPR002591">
    <property type="entry name" value="Phosphodiest/P_Trfase"/>
</dbReference>
<dbReference type="PANTHER" id="PTHR10151:SF120">
    <property type="entry name" value="BIS(5'-ADENOSYL)-TRIPHOSPHATASE"/>
    <property type="match status" value="1"/>
</dbReference>
<gene>
    <name evidence="6" type="ORF">HDF15_000943</name>
</gene>
<keyword evidence="2" id="KW-0479">Metal-binding</keyword>
<evidence type="ECO:0000313" key="6">
    <source>
        <dbReference type="EMBL" id="MBB5062613.1"/>
    </source>
</evidence>
<dbReference type="EMBL" id="JACHIO010000003">
    <property type="protein sequence ID" value="MBB5062613.1"/>
    <property type="molecule type" value="Genomic_DNA"/>
</dbReference>
<dbReference type="PANTHER" id="PTHR10151">
    <property type="entry name" value="ECTONUCLEOTIDE PYROPHOSPHATASE/PHOSPHODIESTERASE"/>
    <property type="match status" value="1"/>
</dbReference>
<dbReference type="Gene3D" id="3.30.1360.150">
    <property type="match status" value="1"/>
</dbReference>
<feature type="binding site" evidence="5">
    <location>
        <begin position="196"/>
        <end position="198"/>
    </location>
    <ligand>
        <name>substrate</name>
    </ligand>
</feature>
<sequence>MFIRTHQSASSRLYSNFSLYFRSAARLSQKTYQGVAFLLACWISTCSVLPAQQQAKQDSAEDKHPPKLILQIVVDQLREDMLSRMAPRFGKGGFRYLMDEGVWYVSATHPHANTETAVGHTVLATGAYPSRNGIIGNKWLDPKTGKVQDCVNNLDYFLVGTQKTSAAPLQILTTTFSDQMALATNGKSHIFAVSEKDRAAIPLAGHNGKAFWFNTDNGQFNTSTYYYSAYPAWVSDWNNKKDADAWQNKEWVPLDKPTTYLYYGTGPFAKNMGPYGDAFPHHFGTLGGDGTFYTKLTISYVGNRLTADFAKALIENEQLGSHEGTDYLGISFSSTDIVDHNFSPDSMEGEDVLLRLDQTLACLFSYIDKTVGLKNTLIVLAGDHGSADVPEYLETLHIPTGRLDTTIDDLVTAVNQVLLDKYQVPNLLFPSHQPLPYLYLDHDLIQKNHLDLVEVQRTAADAVMSKKGIYLALPATSTQTNNSNGDAQLLERIQRMHNPARAGDLYVVQLPQWQLGRPPASGEGNLPGAGVDHGSPWEYDTSVPVIFAGARLKHSVISRPISTVDVAVTLSGKLGIGYPSGSAGTVLPEIVPAAMACQDMADEEHCK</sequence>